<keyword evidence="4" id="KW-1133">Transmembrane helix</keyword>
<dbReference type="Pfam" id="PF06749">
    <property type="entry name" value="DUF1218"/>
    <property type="match status" value="1"/>
</dbReference>
<dbReference type="GO" id="GO:0012505">
    <property type="term" value="C:endomembrane system"/>
    <property type="evidence" value="ECO:0007669"/>
    <property type="project" value="UniProtKB-SubCell"/>
</dbReference>
<protein>
    <submittedName>
        <fullName evidence="7">Uncharacterized protein</fullName>
    </submittedName>
</protein>
<evidence type="ECO:0000256" key="5">
    <source>
        <dbReference type="ARBA" id="ARBA00023136"/>
    </source>
</evidence>
<proteinExistence type="inferred from homology"/>
<keyword evidence="2" id="KW-0812">Transmembrane</keyword>
<keyword evidence="3" id="KW-0732">Signal</keyword>
<evidence type="ECO:0000256" key="2">
    <source>
        <dbReference type="ARBA" id="ARBA00022692"/>
    </source>
</evidence>
<dbReference type="InterPro" id="IPR052222">
    <property type="entry name" value="DESIGUAL"/>
</dbReference>
<accession>M8CT10</accession>
<dbReference type="EnsemblPlants" id="EMT26861">
    <property type="protein sequence ID" value="EMT26861"/>
    <property type="gene ID" value="F775_13530"/>
</dbReference>
<organism evidence="7">
    <name type="scientific">Aegilops tauschii</name>
    <name type="common">Tausch's goatgrass</name>
    <name type="synonym">Aegilops squarrosa</name>
    <dbReference type="NCBI Taxonomy" id="37682"/>
    <lineage>
        <taxon>Eukaryota</taxon>
        <taxon>Viridiplantae</taxon>
        <taxon>Streptophyta</taxon>
        <taxon>Embryophyta</taxon>
        <taxon>Tracheophyta</taxon>
        <taxon>Spermatophyta</taxon>
        <taxon>Magnoliopsida</taxon>
        <taxon>Liliopsida</taxon>
        <taxon>Poales</taxon>
        <taxon>Poaceae</taxon>
        <taxon>BOP clade</taxon>
        <taxon>Pooideae</taxon>
        <taxon>Triticodae</taxon>
        <taxon>Triticeae</taxon>
        <taxon>Triticinae</taxon>
        <taxon>Aegilops</taxon>
    </lineage>
</organism>
<dbReference type="PANTHER" id="PTHR31769">
    <property type="entry name" value="OS07G0462200 PROTEIN-RELATED"/>
    <property type="match status" value="1"/>
</dbReference>
<sequence length="147" mass="16038">MGKNKNGLVVSASVLAVLTIVFGVIGAILVVATTSYSNRADCNYRPAAMPCGIMAAVLALMTQIVASAAMGCCGWCFGRCPTPKSKGKRVLAVILFILSWYVPYYQEIKYANFNASILNLLPPFHKSKMFLYYGTEKVPQCSLRLQQ</sequence>
<evidence type="ECO:0000256" key="1">
    <source>
        <dbReference type="ARBA" id="ARBA00004127"/>
    </source>
</evidence>
<name>M8CT10_AEGTA</name>
<dbReference type="InterPro" id="IPR009606">
    <property type="entry name" value="DEAL/Modifying_wall_lignin1/2"/>
</dbReference>
<reference evidence="7" key="1">
    <citation type="submission" date="2015-06" db="UniProtKB">
        <authorList>
            <consortium name="EnsemblPlants"/>
        </authorList>
    </citation>
    <scope>IDENTIFICATION</scope>
</reference>
<evidence type="ECO:0000256" key="6">
    <source>
        <dbReference type="ARBA" id="ARBA00029467"/>
    </source>
</evidence>
<dbReference type="AlphaFoldDB" id="M8CT10"/>
<evidence type="ECO:0000256" key="3">
    <source>
        <dbReference type="ARBA" id="ARBA00022729"/>
    </source>
</evidence>
<comment type="similarity">
    <text evidence="6">Belongs to the DESIGUAL family.</text>
</comment>
<evidence type="ECO:0000256" key="4">
    <source>
        <dbReference type="ARBA" id="ARBA00022989"/>
    </source>
</evidence>
<evidence type="ECO:0000313" key="7">
    <source>
        <dbReference type="EnsemblPlants" id="EMT26861"/>
    </source>
</evidence>
<keyword evidence="5" id="KW-0472">Membrane</keyword>
<comment type="subcellular location">
    <subcellularLocation>
        <location evidence="1">Endomembrane system</location>
        <topology evidence="1">Multi-pass membrane protein</topology>
    </subcellularLocation>
</comment>